<keyword evidence="2" id="KW-1185">Reference proteome</keyword>
<comment type="caution">
    <text evidence="1">The sequence shown here is derived from an EMBL/GenBank/DDBJ whole genome shotgun (WGS) entry which is preliminary data.</text>
</comment>
<evidence type="ECO:0000313" key="2">
    <source>
        <dbReference type="Proteomes" id="UP000095200"/>
    </source>
</evidence>
<dbReference type="STRING" id="1592317.DPF_1024"/>
<dbReference type="AlphaFoldDB" id="A0A194AG66"/>
<sequence length="67" mass="7341">MRVGFMQGTAISWQCEIHDLHAMHSFDTPGQSHCHVVIETTDSSLARGTVLVWGLAAEPADKTHDPL</sequence>
<organism evidence="1 2">
    <name type="scientific">Desulfoplanes formicivorans</name>
    <dbReference type="NCBI Taxonomy" id="1592317"/>
    <lineage>
        <taxon>Bacteria</taxon>
        <taxon>Pseudomonadati</taxon>
        <taxon>Thermodesulfobacteriota</taxon>
        <taxon>Desulfovibrionia</taxon>
        <taxon>Desulfovibrionales</taxon>
        <taxon>Desulfoplanaceae</taxon>
        <taxon>Desulfoplanes</taxon>
    </lineage>
</organism>
<gene>
    <name evidence="1" type="ORF">DPF_1024</name>
</gene>
<dbReference type="Proteomes" id="UP000095200">
    <property type="component" value="Unassembled WGS sequence"/>
</dbReference>
<reference evidence="2" key="1">
    <citation type="submission" date="2016-06" db="EMBL/GenBank/DDBJ databases">
        <title>Draft genome sequence of Desulfoplanes formicivorans strain Pf12B.</title>
        <authorList>
            <person name="Watanabe M."/>
            <person name="Kojima H."/>
            <person name="Fukui M."/>
        </authorList>
    </citation>
    <scope>NUCLEOTIDE SEQUENCE [LARGE SCALE GENOMIC DNA]</scope>
    <source>
        <strain evidence="2">Pf12B</strain>
    </source>
</reference>
<dbReference type="EMBL" id="BDFE01000015">
    <property type="protein sequence ID" value="GAU08318.1"/>
    <property type="molecule type" value="Genomic_DNA"/>
</dbReference>
<accession>A0A194AG66</accession>
<evidence type="ECO:0000313" key="1">
    <source>
        <dbReference type="EMBL" id="GAU08318.1"/>
    </source>
</evidence>
<name>A0A194AG66_9BACT</name>
<protein>
    <submittedName>
        <fullName evidence="1">Uncharacterized protein</fullName>
    </submittedName>
</protein>
<proteinExistence type="predicted"/>